<protein>
    <submittedName>
        <fullName evidence="1">Uncharacterized protein</fullName>
    </submittedName>
</protein>
<dbReference type="EMBL" id="LC066375">
    <property type="protein sequence ID" value="BAT27725.1"/>
    <property type="molecule type" value="Genomic_DNA"/>
</dbReference>
<accession>A0A0P0Z208</accession>
<proteinExistence type="predicted"/>
<sequence length="64" mass="7018">MCFDQSGMDELVTMLLRSREMAVDDRLDAVLPALDAALFIAGQEIARRLADQSVGYVSNSTILN</sequence>
<name>A0A0P0Z208_9HYPH</name>
<dbReference type="AlphaFoldDB" id="A0A0P0Z208"/>
<reference evidence="1" key="1">
    <citation type="journal article" date="2015" name="Proc. Natl. Acad. Sci. U.S.A.">
        <title>Bacterial clade with the ribosomal RNA operon on a small plasmid rather than the chromosome.</title>
        <authorList>
            <person name="Anda M."/>
            <person name="Ohtsubo Y."/>
            <person name="Okubo T."/>
            <person name="Sugawara M."/>
            <person name="Nagata Y."/>
            <person name="Tsuda M."/>
            <person name="Minamisawa K."/>
            <person name="Mitsui H."/>
        </authorList>
    </citation>
    <scope>NUCLEOTIDE SEQUENCE</scope>
    <source>
        <strain evidence="1">JCM 14755</strain>
    </source>
</reference>
<organism evidence="1">
    <name type="scientific">Aureimonas frigidaquae</name>
    <dbReference type="NCBI Taxonomy" id="424757"/>
    <lineage>
        <taxon>Bacteria</taxon>
        <taxon>Pseudomonadati</taxon>
        <taxon>Pseudomonadota</taxon>
        <taxon>Alphaproteobacteria</taxon>
        <taxon>Hyphomicrobiales</taxon>
        <taxon>Aurantimonadaceae</taxon>
        <taxon>Aureimonas</taxon>
    </lineage>
</organism>
<evidence type="ECO:0000313" key="1">
    <source>
        <dbReference type="EMBL" id="BAT27725.1"/>
    </source>
</evidence>